<gene>
    <name evidence="1" type="ORF">GCM10009675_03530</name>
</gene>
<organism evidence="1 2">
    <name type="scientific">Prauserella alba</name>
    <dbReference type="NCBI Taxonomy" id="176898"/>
    <lineage>
        <taxon>Bacteria</taxon>
        <taxon>Bacillati</taxon>
        <taxon>Actinomycetota</taxon>
        <taxon>Actinomycetes</taxon>
        <taxon>Pseudonocardiales</taxon>
        <taxon>Pseudonocardiaceae</taxon>
        <taxon>Prauserella</taxon>
    </lineage>
</organism>
<comment type="caution">
    <text evidence="1">The sequence shown here is derived from an EMBL/GenBank/DDBJ whole genome shotgun (WGS) entry which is preliminary data.</text>
</comment>
<dbReference type="EMBL" id="BAAALM010000002">
    <property type="protein sequence ID" value="GAA1192344.1"/>
    <property type="molecule type" value="Genomic_DNA"/>
</dbReference>
<proteinExistence type="predicted"/>
<accession>A0ABN1V5F9</accession>
<keyword evidence="2" id="KW-1185">Reference proteome</keyword>
<dbReference type="Proteomes" id="UP001500467">
    <property type="component" value="Unassembled WGS sequence"/>
</dbReference>
<sequence>MSGRCRWTRSLLRRCCGGRAAILSGIAATRGVDWVAGPWPLSRSAAVAGHTALGSGGRFTVAVHIEAGDAVAGDAVAEMRRSRAGCGAGACFALYVGARHARPTSTIRDARTPSP</sequence>
<evidence type="ECO:0000313" key="1">
    <source>
        <dbReference type="EMBL" id="GAA1192344.1"/>
    </source>
</evidence>
<protein>
    <submittedName>
        <fullName evidence="1">Uncharacterized protein</fullName>
    </submittedName>
</protein>
<name>A0ABN1V5F9_9PSEU</name>
<evidence type="ECO:0000313" key="2">
    <source>
        <dbReference type="Proteomes" id="UP001500467"/>
    </source>
</evidence>
<reference evidence="1 2" key="1">
    <citation type="journal article" date="2019" name="Int. J. Syst. Evol. Microbiol.">
        <title>The Global Catalogue of Microorganisms (GCM) 10K type strain sequencing project: providing services to taxonomists for standard genome sequencing and annotation.</title>
        <authorList>
            <consortium name="The Broad Institute Genomics Platform"/>
            <consortium name="The Broad Institute Genome Sequencing Center for Infectious Disease"/>
            <person name="Wu L."/>
            <person name="Ma J."/>
        </authorList>
    </citation>
    <scope>NUCLEOTIDE SEQUENCE [LARGE SCALE GENOMIC DNA]</scope>
    <source>
        <strain evidence="1 2">JCM 13022</strain>
    </source>
</reference>